<dbReference type="Gramene" id="OMO81991">
    <property type="protein sequence ID" value="OMO81991"/>
    <property type="gene ID" value="CCACVL1_12116"/>
</dbReference>
<gene>
    <name evidence="2" type="ORF">CCACVL1_12116</name>
</gene>
<dbReference type="Proteomes" id="UP000188268">
    <property type="component" value="Unassembled WGS sequence"/>
</dbReference>
<dbReference type="PANTHER" id="PTHR40891:SF1">
    <property type="entry name" value="DUF295 DOMAIN-CONTAINING PROTEIN"/>
    <property type="match status" value="1"/>
</dbReference>
<evidence type="ECO:0000259" key="1">
    <source>
        <dbReference type="Pfam" id="PF03478"/>
    </source>
</evidence>
<protein>
    <recommendedName>
        <fullName evidence="1">KIB1-4 beta-propeller domain-containing protein</fullName>
    </recommendedName>
</protein>
<name>A0A1R3IHL0_COCAP</name>
<dbReference type="PANTHER" id="PTHR40891">
    <property type="entry name" value="DUF295 DOMAIN-CONTAINING PROTEIN"/>
    <property type="match status" value="1"/>
</dbReference>
<sequence length="243" mass="27882">MTCIALPYIDMKVVENKRSLLSLPPLISQNTPWLILSHGDQGEKQTFYSISEDQYYTRMIPEMENKIILPSSSSLEWMVLMDYDDGKNDYILFNVGTLEKIQLPFDMDDPYAVLMTATPPNGHIVFMKAKGNHEECIFQFCCPVFRLDSSVMAWVEVEDMGEYAIFIDNQFCGICCLAADDSGIRTNSIYHIPERDGDEYMYVFDLKEGSTTTYLPCGTLSRQFQSSKWMMLPTIKQLEDLKA</sequence>
<dbReference type="EMBL" id="AWWV01010059">
    <property type="protein sequence ID" value="OMO81991.1"/>
    <property type="molecule type" value="Genomic_DNA"/>
</dbReference>
<feature type="domain" description="KIB1-4 beta-propeller" evidence="1">
    <location>
        <begin position="143"/>
        <end position="205"/>
    </location>
</feature>
<accession>A0A1R3IHL0</accession>
<dbReference type="Pfam" id="PF03478">
    <property type="entry name" value="Beta-prop_KIB1-4"/>
    <property type="match status" value="1"/>
</dbReference>
<dbReference type="OrthoDB" id="1863935at2759"/>
<dbReference type="AlphaFoldDB" id="A0A1R3IHL0"/>
<reference evidence="2 3" key="1">
    <citation type="submission" date="2013-09" db="EMBL/GenBank/DDBJ databases">
        <title>Corchorus capsularis genome sequencing.</title>
        <authorList>
            <person name="Alam M."/>
            <person name="Haque M.S."/>
            <person name="Islam M.S."/>
            <person name="Emdad E.M."/>
            <person name="Islam M.M."/>
            <person name="Ahmed B."/>
            <person name="Halim A."/>
            <person name="Hossen Q.M.M."/>
            <person name="Hossain M.Z."/>
            <person name="Ahmed R."/>
            <person name="Khan M.M."/>
            <person name="Islam R."/>
            <person name="Rashid M.M."/>
            <person name="Khan S.A."/>
            <person name="Rahman M.S."/>
            <person name="Alam M."/>
        </authorList>
    </citation>
    <scope>NUCLEOTIDE SEQUENCE [LARGE SCALE GENOMIC DNA]</scope>
    <source>
        <strain evidence="3">cv. CVL-1</strain>
        <tissue evidence="2">Whole seedling</tissue>
    </source>
</reference>
<proteinExistence type="predicted"/>
<organism evidence="2 3">
    <name type="scientific">Corchorus capsularis</name>
    <name type="common">Jute</name>
    <dbReference type="NCBI Taxonomy" id="210143"/>
    <lineage>
        <taxon>Eukaryota</taxon>
        <taxon>Viridiplantae</taxon>
        <taxon>Streptophyta</taxon>
        <taxon>Embryophyta</taxon>
        <taxon>Tracheophyta</taxon>
        <taxon>Spermatophyta</taxon>
        <taxon>Magnoliopsida</taxon>
        <taxon>eudicotyledons</taxon>
        <taxon>Gunneridae</taxon>
        <taxon>Pentapetalae</taxon>
        <taxon>rosids</taxon>
        <taxon>malvids</taxon>
        <taxon>Malvales</taxon>
        <taxon>Malvaceae</taxon>
        <taxon>Grewioideae</taxon>
        <taxon>Apeibeae</taxon>
        <taxon>Corchorus</taxon>
    </lineage>
</organism>
<keyword evidence="3" id="KW-1185">Reference proteome</keyword>
<evidence type="ECO:0000313" key="2">
    <source>
        <dbReference type="EMBL" id="OMO81991.1"/>
    </source>
</evidence>
<dbReference type="InterPro" id="IPR005174">
    <property type="entry name" value="KIB1-4_b-propeller"/>
</dbReference>
<evidence type="ECO:0000313" key="3">
    <source>
        <dbReference type="Proteomes" id="UP000188268"/>
    </source>
</evidence>
<comment type="caution">
    <text evidence="2">The sequence shown here is derived from an EMBL/GenBank/DDBJ whole genome shotgun (WGS) entry which is preliminary data.</text>
</comment>